<accession>A0A7M3MH09</accession>
<name>A0A7M3MH09_9BACT</name>
<dbReference type="RefSeq" id="WP_144302026.1">
    <property type="nucleotide sequence ID" value="NZ_QMIE01000003.1"/>
</dbReference>
<sequence length="127" mass="14701">MKRFVRVIAVLLMFTGLSSCITAHKMDISHVRFRCRFVVAEVEAGDQLAASSSCNFFFQDYMCDQYADVLRVSYENRESCIDACTDVATMSSRQYGAMICSRLIHRGKTICQQYCRQHYEYSDRQES</sequence>
<feature type="chain" id="PRO_5029692614" evidence="1">
    <location>
        <begin position="26"/>
        <end position="127"/>
    </location>
</feature>
<evidence type="ECO:0000256" key="1">
    <source>
        <dbReference type="SAM" id="SignalP"/>
    </source>
</evidence>
<organism evidence="2 3">
    <name type="scientific">Oceanidesulfovibrio indonesiensis</name>
    <dbReference type="NCBI Taxonomy" id="54767"/>
    <lineage>
        <taxon>Bacteria</taxon>
        <taxon>Pseudomonadati</taxon>
        <taxon>Thermodesulfobacteriota</taxon>
        <taxon>Desulfovibrionia</taxon>
        <taxon>Desulfovibrionales</taxon>
        <taxon>Desulfovibrionaceae</taxon>
        <taxon>Oceanidesulfovibrio</taxon>
    </lineage>
</organism>
<keyword evidence="1" id="KW-0732">Signal</keyword>
<comment type="caution">
    <text evidence="2">The sequence shown here is derived from an EMBL/GenBank/DDBJ whole genome shotgun (WGS) entry which is preliminary data.</text>
</comment>
<reference evidence="2 3" key="1">
    <citation type="submission" date="2018-06" db="EMBL/GenBank/DDBJ databases">
        <title>Complete genome of Desulfovibrio indonesiensis P37SLT.</title>
        <authorList>
            <person name="Crispim J.S."/>
            <person name="Vidigal P.M.P."/>
            <person name="Silva L.C.F."/>
            <person name="Laguardia C.N."/>
            <person name="Araujo L.C."/>
            <person name="Dias R.S."/>
            <person name="Sousa M.P."/>
            <person name="Paula S.O."/>
            <person name="Silva C."/>
        </authorList>
    </citation>
    <scope>NUCLEOTIDE SEQUENCE [LARGE SCALE GENOMIC DNA]</scope>
    <source>
        <strain evidence="2 3">P37SLT</strain>
    </source>
</reference>
<feature type="signal peptide" evidence="1">
    <location>
        <begin position="1"/>
        <end position="25"/>
    </location>
</feature>
<dbReference type="EMBL" id="QMIE01000003">
    <property type="protein sequence ID" value="TVM18771.1"/>
    <property type="molecule type" value="Genomic_DNA"/>
</dbReference>
<dbReference type="PROSITE" id="PS51257">
    <property type="entry name" value="PROKAR_LIPOPROTEIN"/>
    <property type="match status" value="1"/>
</dbReference>
<gene>
    <name evidence="2" type="ORF">DPQ33_04675</name>
</gene>
<evidence type="ECO:0000313" key="3">
    <source>
        <dbReference type="Proteomes" id="UP000448292"/>
    </source>
</evidence>
<dbReference type="Proteomes" id="UP000448292">
    <property type="component" value="Unassembled WGS sequence"/>
</dbReference>
<protein>
    <submittedName>
        <fullName evidence="2">Uncharacterized protein</fullName>
    </submittedName>
</protein>
<dbReference type="AlphaFoldDB" id="A0A7M3MH09"/>
<proteinExistence type="predicted"/>
<evidence type="ECO:0000313" key="2">
    <source>
        <dbReference type="EMBL" id="TVM18771.1"/>
    </source>
</evidence>
<dbReference type="OrthoDB" id="9842164at2"/>
<keyword evidence="3" id="KW-1185">Reference proteome</keyword>